<feature type="domain" description="ABM" evidence="1">
    <location>
        <begin position="35"/>
        <end position="74"/>
    </location>
</feature>
<evidence type="ECO:0000313" key="3">
    <source>
        <dbReference type="Proteomes" id="UP001319200"/>
    </source>
</evidence>
<dbReference type="InterPro" id="IPR011008">
    <property type="entry name" value="Dimeric_a/b-barrel"/>
</dbReference>
<dbReference type="Pfam" id="PF03992">
    <property type="entry name" value="ABM"/>
    <property type="match status" value="1"/>
</dbReference>
<dbReference type="AlphaFoldDB" id="A0AAP2GKN9"/>
<accession>A0AAP2GKN9</accession>
<dbReference type="SUPFAM" id="SSF54909">
    <property type="entry name" value="Dimeric alpha+beta barrel"/>
    <property type="match status" value="1"/>
</dbReference>
<gene>
    <name evidence="2" type="ORF">KK083_21640</name>
</gene>
<organism evidence="2 3">
    <name type="scientific">Chryseosolibacter histidini</name>
    <dbReference type="NCBI Taxonomy" id="2782349"/>
    <lineage>
        <taxon>Bacteria</taxon>
        <taxon>Pseudomonadati</taxon>
        <taxon>Bacteroidota</taxon>
        <taxon>Cytophagia</taxon>
        <taxon>Cytophagales</taxon>
        <taxon>Chryseotaleaceae</taxon>
        <taxon>Chryseosolibacter</taxon>
    </lineage>
</organism>
<dbReference type="Proteomes" id="UP001319200">
    <property type="component" value="Unassembled WGS sequence"/>
</dbReference>
<protein>
    <recommendedName>
        <fullName evidence="1">ABM domain-containing protein</fullName>
    </recommendedName>
</protein>
<keyword evidence="3" id="KW-1185">Reference proteome</keyword>
<dbReference type="InterPro" id="IPR007138">
    <property type="entry name" value="ABM_dom"/>
</dbReference>
<evidence type="ECO:0000259" key="1">
    <source>
        <dbReference type="Pfam" id="PF03992"/>
    </source>
</evidence>
<sequence>MANNTYFLKITGTISWGKHTEFQQTIQFVFNHLPAGCIAHDLARDVFATNVYHLFSMWNSDAALAAFKSSKEYQLVKGSYQTLGSYESTTTGRLADVQLFEAIEIDL</sequence>
<dbReference type="Gene3D" id="3.30.70.100">
    <property type="match status" value="1"/>
</dbReference>
<dbReference type="RefSeq" id="WP_254167520.1">
    <property type="nucleotide sequence ID" value="NZ_JAHESF010000026.1"/>
</dbReference>
<dbReference type="EMBL" id="JAHESF010000026">
    <property type="protein sequence ID" value="MBT1699516.1"/>
    <property type="molecule type" value="Genomic_DNA"/>
</dbReference>
<comment type="caution">
    <text evidence="2">The sequence shown here is derived from an EMBL/GenBank/DDBJ whole genome shotgun (WGS) entry which is preliminary data.</text>
</comment>
<name>A0AAP2GKN9_9BACT</name>
<proteinExistence type="predicted"/>
<evidence type="ECO:0000313" key="2">
    <source>
        <dbReference type="EMBL" id="MBT1699516.1"/>
    </source>
</evidence>
<reference evidence="2 3" key="1">
    <citation type="submission" date="2021-05" db="EMBL/GenBank/DDBJ databases">
        <title>A Polyphasic approach of four new species of the genus Ohtaekwangia: Ohtaekwangia histidinii sp. nov., Ohtaekwangia cretensis sp. nov., Ohtaekwangia indiensis sp. nov., Ohtaekwangia reichenbachii sp. nov. from diverse environment.</title>
        <authorList>
            <person name="Octaviana S."/>
        </authorList>
    </citation>
    <scope>NUCLEOTIDE SEQUENCE [LARGE SCALE GENOMIC DNA]</scope>
    <source>
        <strain evidence="2 3">PWU4</strain>
    </source>
</reference>